<protein>
    <submittedName>
        <fullName evidence="1">Uncharacterized protein</fullName>
    </submittedName>
</protein>
<accession>X1MEC9</accession>
<gene>
    <name evidence="1" type="ORF">S06H3_26578</name>
</gene>
<name>X1MEC9_9ZZZZ</name>
<sequence length="168" mass="19405">MPLISKHYPIKDWTDFEFSIARREAKKRRTEFILPVKLDSTKVVGIHEDVAYLDYETEGIDGIDDAVLKKLLKKGKKISKGIFVTTLGVNIEDLIEKQILSKEDWKDYPRTCDKLEADLKAKLDKSSIGEYHFTESSARNGKTLSVRFAHNWDLSWGLPDFSFTGYWD</sequence>
<feature type="non-terminal residue" evidence="1">
    <location>
        <position position="168"/>
    </location>
</feature>
<organism evidence="1">
    <name type="scientific">marine sediment metagenome</name>
    <dbReference type="NCBI Taxonomy" id="412755"/>
    <lineage>
        <taxon>unclassified sequences</taxon>
        <taxon>metagenomes</taxon>
        <taxon>ecological metagenomes</taxon>
    </lineage>
</organism>
<proteinExistence type="predicted"/>
<reference evidence="1" key="1">
    <citation type="journal article" date="2014" name="Front. Microbiol.">
        <title>High frequency of phylogenetically diverse reductive dehalogenase-homologous genes in deep subseafloor sedimentary metagenomes.</title>
        <authorList>
            <person name="Kawai M."/>
            <person name="Futagami T."/>
            <person name="Toyoda A."/>
            <person name="Takaki Y."/>
            <person name="Nishi S."/>
            <person name="Hori S."/>
            <person name="Arai W."/>
            <person name="Tsubouchi T."/>
            <person name="Morono Y."/>
            <person name="Uchiyama I."/>
            <person name="Ito T."/>
            <person name="Fujiyama A."/>
            <person name="Inagaki F."/>
            <person name="Takami H."/>
        </authorList>
    </citation>
    <scope>NUCLEOTIDE SEQUENCE</scope>
    <source>
        <strain evidence="1">Expedition CK06-06</strain>
    </source>
</reference>
<evidence type="ECO:0000313" key="1">
    <source>
        <dbReference type="EMBL" id="GAI29997.1"/>
    </source>
</evidence>
<dbReference type="EMBL" id="BARV01015372">
    <property type="protein sequence ID" value="GAI29997.1"/>
    <property type="molecule type" value="Genomic_DNA"/>
</dbReference>
<dbReference type="AlphaFoldDB" id="X1MEC9"/>
<comment type="caution">
    <text evidence="1">The sequence shown here is derived from an EMBL/GenBank/DDBJ whole genome shotgun (WGS) entry which is preliminary data.</text>
</comment>